<keyword evidence="3" id="KW-1185">Reference proteome</keyword>
<evidence type="ECO:0000313" key="2">
    <source>
        <dbReference type="EMBL" id="AFU69685.1"/>
    </source>
</evidence>
<dbReference type="Proteomes" id="UP000008514">
    <property type="component" value="Chromosome"/>
</dbReference>
<dbReference type="KEGG" id="ptq:P700755_002999"/>
<sequence length="57" mass="6498">MLKLHIILFWISGLAFGLMVCAYFSCPHWKLAMPVMLLISVVAGRIGYNKKEELENT</sequence>
<dbReference type="eggNOG" id="ENOG5030TVI">
    <property type="taxonomic scope" value="Bacteria"/>
</dbReference>
<protein>
    <submittedName>
        <fullName evidence="2">Uncharacterized protein</fullName>
    </submittedName>
</protein>
<feature type="transmembrane region" description="Helical" evidence="1">
    <location>
        <begin position="31"/>
        <end position="48"/>
    </location>
</feature>
<evidence type="ECO:0000256" key="1">
    <source>
        <dbReference type="SAM" id="Phobius"/>
    </source>
</evidence>
<accession>K4IW50</accession>
<reference evidence="2" key="2">
    <citation type="submission" date="2012-09" db="EMBL/GenBank/DDBJ databases">
        <title>The complete sequence of Psychroflexus torquis an extreme psychrophile from sea-ice that is stimulated by light.</title>
        <authorList>
            <person name="Feng S."/>
            <person name="Powell S.M."/>
            <person name="Bowman J.P."/>
        </authorList>
    </citation>
    <scope>NUCLEOTIDE SEQUENCE [LARGE SCALE GENOMIC DNA]</scope>
    <source>
        <strain evidence="2">ATCC 700755</strain>
    </source>
</reference>
<reference evidence="2" key="1">
    <citation type="submission" date="2006-03" db="EMBL/GenBank/DDBJ databases">
        <authorList>
            <person name="Bowman J."/>
            <person name="Ferriera S."/>
            <person name="Johnson J."/>
            <person name="Kravitz S."/>
            <person name="Halpern A."/>
            <person name="Remington K."/>
            <person name="Beeson K."/>
            <person name="Tran B."/>
            <person name="Rogers Y.-H."/>
            <person name="Friedman R."/>
            <person name="Venter J.C."/>
        </authorList>
    </citation>
    <scope>NUCLEOTIDE SEQUENCE [LARGE SCALE GENOMIC DNA]</scope>
    <source>
        <strain evidence="2">ATCC 700755</strain>
    </source>
</reference>
<gene>
    <name evidence="2" type="ordered locus">P700755_002999</name>
</gene>
<dbReference type="HOGENOM" id="CLU_2993459_0_0_10"/>
<dbReference type="RefSeq" id="WP_015025240.1">
    <property type="nucleotide sequence ID" value="NC_018721.1"/>
</dbReference>
<organism evidence="2 3">
    <name type="scientific">Psychroflexus torquis (strain ATCC 700755 / CIP 106069 / ACAM 623)</name>
    <dbReference type="NCBI Taxonomy" id="313595"/>
    <lineage>
        <taxon>Bacteria</taxon>
        <taxon>Pseudomonadati</taxon>
        <taxon>Bacteroidota</taxon>
        <taxon>Flavobacteriia</taxon>
        <taxon>Flavobacteriales</taxon>
        <taxon>Flavobacteriaceae</taxon>
        <taxon>Psychroflexus</taxon>
    </lineage>
</organism>
<feature type="transmembrane region" description="Helical" evidence="1">
    <location>
        <begin position="7"/>
        <end position="25"/>
    </location>
</feature>
<keyword evidence="1" id="KW-1133">Transmembrane helix</keyword>
<evidence type="ECO:0000313" key="3">
    <source>
        <dbReference type="Proteomes" id="UP000008514"/>
    </source>
</evidence>
<dbReference type="AlphaFoldDB" id="K4IW50"/>
<dbReference type="EMBL" id="CP003879">
    <property type="protein sequence ID" value="AFU69685.1"/>
    <property type="molecule type" value="Genomic_DNA"/>
</dbReference>
<keyword evidence="1" id="KW-0812">Transmembrane</keyword>
<keyword evidence="1" id="KW-0472">Membrane</keyword>
<name>K4IW50_PSYTT</name>
<proteinExistence type="predicted"/>